<feature type="domain" description="Gfd2/YDR514C-like C-terminal" evidence="1">
    <location>
        <begin position="53"/>
        <end position="187"/>
    </location>
</feature>
<protein>
    <recommendedName>
        <fullName evidence="1">Gfd2/YDR514C-like C-terminal domain-containing protein</fullName>
    </recommendedName>
</protein>
<gene>
    <name evidence="2" type="ORF">VDAG_08949</name>
</gene>
<proteinExistence type="predicted"/>
<name>G2XFX0_VERDV</name>
<dbReference type="InterPro" id="IPR048519">
    <property type="entry name" value="Gfd2/YDR514C-like_C"/>
</dbReference>
<dbReference type="HOGENOM" id="CLU_1373161_0_0_1"/>
<dbReference type="Proteomes" id="UP000001611">
    <property type="component" value="Chromosome 5"/>
</dbReference>
<reference evidence="2 3" key="1">
    <citation type="submission" date="2008-03" db="EMBL/GenBank/DDBJ databases">
        <title>The Genome Sequence of Verticillium dahliae VdLs.17.</title>
        <authorList>
            <consortium name="The Broad Institute Genome Sequencing Platform"/>
            <person name="Ma L.-J.J."/>
            <person name="Klosterman S.J."/>
            <person name="Subbarao K."/>
            <person name="Dobinson K."/>
            <person name="Veronese P."/>
            <person name="Kang S."/>
            <person name="Gold S.E."/>
            <person name="Young S."/>
            <person name="Jaffe D."/>
            <person name="Gnerre S."/>
            <person name="Berlin A."/>
            <person name="Heiman D."/>
            <person name="Hepburn T."/>
            <person name="Sykes S."/>
            <person name="Alvarado L."/>
            <person name="Kodira C.D."/>
            <person name="Lander E."/>
            <person name="Galagan J."/>
            <person name="Nusbaum C."/>
            <person name="Birren B."/>
        </authorList>
    </citation>
    <scope>NUCLEOTIDE SEQUENCE [LARGE SCALE GENOMIC DNA]</scope>
    <source>
        <strain evidence="3">VdLs.17 / ATCC MYA-4575 / FGSC 10137</strain>
    </source>
</reference>
<dbReference type="InParanoid" id="G2XFX0"/>
<dbReference type="GeneID" id="20710412"/>
<sequence>MGIQNGLQQLLMHLQMNESAANYSLSDVVIVSLELAVSRRCRRAIMLDKGYQPVIRELGIASIDTRQIFDQPAECMPASTKRRIKTQQFSTLNASKDFEDCDVTNFGECEFPETLHVLPEELIPIVARAVRIQGDDRVMAETGASTLRQIIVVGHSIAGDLAILKRLGFNMHKEKNIVAILDMYGLSKEILTVASLPAL</sequence>
<dbReference type="EMBL" id="DS572718">
    <property type="protein sequence ID" value="EGY18789.1"/>
    <property type="molecule type" value="Genomic_DNA"/>
</dbReference>
<keyword evidence="3" id="KW-1185">Reference proteome</keyword>
<evidence type="ECO:0000259" key="1">
    <source>
        <dbReference type="Pfam" id="PF21762"/>
    </source>
</evidence>
<organism evidence="2 3">
    <name type="scientific">Verticillium dahliae (strain VdLs.17 / ATCC MYA-4575 / FGSC 10137)</name>
    <name type="common">Verticillium wilt</name>
    <dbReference type="NCBI Taxonomy" id="498257"/>
    <lineage>
        <taxon>Eukaryota</taxon>
        <taxon>Fungi</taxon>
        <taxon>Dikarya</taxon>
        <taxon>Ascomycota</taxon>
        <taxon>Pezizomycotina</taxon>
        <taxon>Sordariomycetes</taxon>
        <taxon>Hypocreomycetidae</taxon>
        <taxon>Glomerellales</taxon>
        <taxon>Plectosphaerellaceae</taxon>
        <taxon>Verticillium</taxon>
    </lineage>
</organism>
<dbReference type="Pfam" id="PF21762">
    <property type="entry name" value="DEDDh_C"/>
    <property type="match status" value="1"/>
</dbReference>
<evidence type="ECO:0000313" key="3">
    <source>
        <dbReference type="Proteomes" id="UP000001611"/>
    </source>
</evidence>
<dbReference type="STRING" id="498257.G2XFX0"/>
<evidence type="ECO:0000313" key="2">
    <source>
        <dbReference type="EMBL" id="EGY18789.1"/>
    </source>
</evidence>
<accession>G2XFX0</accession>
<dbReference type="AlphaFoldDB" id="G2XFX0"/>
<dbReference type="RefSeq" id="XP_009655047.1">
    <property type="nucleotide sequence ID" value="XM_009656752.1"/>
</dbReference>
<dbReference type="KEGG" id="vda:VDAG_08949"/>